<protein>
    <recommendedName>
        <fullName evidence="5">Phytocyanin domain-containing protein</fullName>
    </recommendedName>
</protein>
<dbReference type="PANTHER" id="PTHR33021">
    <property type="entry name" value="BLUE COPPER PROTEIN"/>
    <property type="match status" value="1"/>
</dbReference>
<dbReference type="InterPro" id="IPR039391">
    <property type="entry name" value="Phytocyanin-like"/>
</dbReference>
<dbReference type="EnsemblPlants" id="HORVU.MOREX.r3.3HG0314200.1">
    <property type="protein sequence ID" value="HORVU.MOREX.r3.3HG0314200.1"/>
    <property type="gene ID" value="HORVU.MOREX.r3.3HG0314200"/>
</dbReference>
<reference evidence="6" key="2">
    <citation type="submission" date="2020-10" db="EMBL/GenBank/DDBJ databases">
        <authorList>
            <person name="Scholz U."/>
            <person name="Mascher M."/>
            <person name="Fiebig A."/>
        </authorList>
    </citation>
    <scope>NUCLEOTIDE SEQUENCE [LARGE SCALE GENOMIC DNA]</scope>
    <source>
        <strain evidence="6">cv. Morex</strain>
    </source>
</reference>
<dbReference type="PANTHER" id="PTHR33021:SF511">
    <property type="entry name" value="PHYTOCYANIN DOMAIN-CONTAINING PROTEIN"/>
    <property type="match status" value="1"/>
</dbReference>
<dbReference type="KEGG" id="hvg:123440800"/>
<gene>
    <name evidence="6" type="primary">LOC123440800</name>
</gene>
<reference evidence="6" key="3">
    <citation type="submission" date="2022-01" db="UniProtKB">
        <authorList>
            <consortium name="EnsemblPlants"/>
        </authorList>
    </citation>
    <scope>IDENTIFICATION</scope>
    <source>
        <strain evidence="6">subsp. vulgare</strain>
    </source>
</reference>
<evidence type="ECO:0000256" key="1">
    <source>
        <dbReference type="ARBA" id="ARBA00023157"/>
    </source>
</evidence>
<feature type="domain" description="Phytocyanin" evidence="5">
    <location>
        <begin position="33"/>
        <end position="139"/>
    </location>
</feature>
<feature type="signal peptide" evidence="4">
    <location>
        <begin position="1"/>
        <end position="30"/>
    </location>
</feature>
<evidence type="ECO:0000256" key="2">
    <source>
        <dbReference type="ARBA" id="ARBA00023180"/>
    </source>
</evidence>
<dbReference type="FunFam" id="2.60.40.420:FF:000034">
    <property type="entry name" value="Cupredoxin superfamily protein"/>
    <property type="match status" value="1"/>
</dbReference>
<keyword evidence="2" id="KW-0325">Glycoprotein</keyword>
<proteinExistence type="predicted"/>
<feature type="chain" id="PRO_5035149990" description="Phytocyanin domain-containing protein" evidence="4">
    <location>
        <begin position="31"/>
        <end position="204"/>
    </location>
</feature>
<dbReference type="SUPFAM" id="SSF49503">
    <property type="entry name" value="Cupredoxins"/>
    <property type="match status" value="1"/>
</dbReference>
<evidence type="ECO:0000256" key="4">
    <source>
        <dbReference type="SAM" id="SignalP"/>
    </source>
</evidence>
<dbReference type="InterPro" id="IPR008972">
    <property type="entry name" value="Cupredoxin"/>
</dbReference>
<dbReference type="RefSeq" id="XP_044973282.1">
    <property type="nucleotide sequence ID" value="XM_045117347.1"/>
</dbReference>
<evidence type="ECO:0000313" key="7">
    <source>
        <dbReference type="Proteomes" id="UP000011116"/>
    </source>
</evidence>
<accession>A0A8I6XCZ7</accession>
<keyword evidence="4" id="KW-0732">Signal</keyword>
<organism evidence="6 7">
    <name type="scientific">Hordeum vulgare subsp. vulgare</name>
    <name type="common">Domesticated barley</name>
    <dbReference type="NCBI Taxonomy" id="112509"/>
    <lineage>
        <taxon>Eukaryota</taxon>
        <taxon>Viridiplantae</taxon>
        <taxon>Streptophyta</taxon>
        <taxon>Embryophyta</taxon>
        <taxon>Tracheophyta</taxon>
        <taxon>Spermatophyta</taxon>
        <taxon>Magnoliopsida</taxon>
        <taxon>Liliopsida</taxon>
        <taxon>Poales</taxon>
        <taxon>Poaceae</taxon>
        <taxon>BOP clade</taxon>
        <taxon>Pooideae</taxon>
        <taxon>Triticodae</taxon>
        <taxon>Triticeae</taxon>
        <taxon>Hordeinae</taxon>
        <taxon>Hordeum</taxon>
    </lineage>
</organism>
<dbReference type="GO" id="GO:0009055">
    <property type="term" value="F:electron transfer activity"/>
    <property type="evidence" value="ECO:0007669"/>
    <property type="project" value="InterPro"/>
</dbReference>
<dbReference type="Proteomes" id="UP000011116">
    <property type="component" value="Chromosome 3H"/>
</dbReference>
<sequence length="204" mass="21252">MAAAAACLSIRLWALVVVLVFFSPTSSVASSRKRYKVGGREGWRVPPPQDKEMFYVKWSSAVNFFVGDSLEFVYKNDSVIKVSKAGYFHCNETVGIGSGTVPRDGNTLFPLDMPGFVYFASADLGHCKDGQKLIIHVLAGEPPEPATPSSSAQTPPAPSGLSSFSPAPGPAQSIGYSSAGGGPFVASLGHAIALAAALVLACSI</sequence>
<name>A0A8I6XCZ7_HORVV</name>
<feature type="region of interest" description="Disordered" evidence="3">
    <location>
        <begin position="143"/>
        <end position="166"/>
    </location>
</feature>
<dbReference type="Gramene" id="HORVU.MOREX.r2.3HG0262510.1">
    <property type="protein sequence ID" value="HORVU.MOREX.r2.3HG0262510.1"/>
    <property type="gene ID" value="HORVU.MOREX.r2.3HG0262510"/>
</dbReference>
<dbReference type="PROSITE" id="PS51485">
    <property type="entry name" value="PHYTOCYANIN"/>
    <property type="match status" value="1"/>
</dbReference>
<dbReference type="Pfam" id="PF02298">
    <property type="entry name" value="Cu_bind_like"/>
    <property type="match status" value="1"/>
</dbReference>
<dbReference type="GeneID" id="123440800"/>
<dbReference type="OrthoDB" id="1933543at2759"/>
<keyword evidence="1" id="KW-1015">Disulfide bond</keyword>
<keyword evidence="7" id="KW-1185">Reference proteome</keyword>
<dbReference type="Gene3D" id="2.60.40.420">
    <property type="entry name" value="Cupredoxins - blue copper proteins"/>
    <property type="match status" value="1"/>
</dbReference>
<evidence type="ECO:0000313" key="6">
    <source>
        <dbReference type="EnsemblPlants" id="HORVU.MOREX.r3.3HG0314200.1"/>
    </source>
</evidence>
<evidence type="ECO:0000259" key="5">
    <source>
        <dbReference type="PROSITE" id="PS51485"/>
    </source>
</evidence>
<dbReference type="Gramene" id="HORVU.MOREX.r3.3HG0314200.1">
    <property type="protein sequence ID" value="HORVU.MOREX.r3.3HG0314200.1"/>
    <property type="gene ID" value="HORVU.MOREX.r3.3HG0314200"/>
</dbReference>
<reference evidence="7" key="1">
    <citation type="journal article" date="2012" name="Nature">
        <title>A physical, genetic and functional sequence assembly of the barley genome.</title>
        <authorList>
            <consortium name="The International Barley Genome Sequencing Consortium"/>
            <person name="Mayer K.F."/>
            <person name="Waugh R."/>
            <person name="Brown J.W."/>
            <person name="Schulman A."/>
            <person name="Langridge P."/>
            <person name="Platzer M."/>
            <person name="Fincher G.B."/>
            <person name="Muehlbauer G.J."/>
            <person name="Sato K."/>
            <person name="Close T.J."/>
            <person name="Wise R.P."/>
            <person name="Stein N."/>
        </authorList>
    </citation>
    <scope>NUCLEOTIDE SEQUENCE [LARGE SCALE GENOMIC DNA]</scope>
    <source>
        <strain evidence="7">cv. Morex</strain>
    </source>
</reference>
<dbReference type="InterPro" id="IPR003245">
    <property type="entry name" value="Phytocyanin_dom"/>
</dbReference>
<evidence type="ECO:0000256" key="3">
    <source>
        <dbReference type="SAM" id="MobiDB-lite"/>
    </source>
</evidence>
<dbReference type="SMR" id="A0A8I6XCZ7"/>
<dbReference type="AlphaFoldDB" id="A0A8I6XCZ7"/>